<reference evidence="6" key="1">
    <citation type="submission" date="2021-01" db="EMBL/GenBank/DDBJ databases">
        <title>Whole genome shotgun sequence of Rugosimonospora africana NBRC 104875.</title>
        <authorList>
            <person name="Komaki H."/>
            <person name="Tamura T."/>
        </authorList>
    </citation>
    <scope>NUCLEOTIDE SEQUENCE</scope>
    <source>
        <strain evidence="6">NBRC 104875</strain>
    </source>
</reference>
<dbReference type="InterPro" id="IPR051601">
    <property type="entry name" value="Serine_prot/Carboxylest_S33"/>
</dbReference>
<dbReference type="PANTHER" id="PTHR43248:SF29">
    <property type="entry name" value="TRIPEPTIDYL AMINOPEPTIDASE"/>
    <property type="match status" value="1"/>
</dbReference>
<protein>
    <submittedName>
        <fullName evidence="6">Proteinase</fullName>
    </submittedName>
</protein>
<dbReference type="Pfam" id="PF00561">
    <property type="entry name" value="Abhydrolase_1"/>
    <property type="match status" value="1"/>
</dbReference>
<dbReference type="AlphaFoldDB" id="A0A8J3VP59"/>
<keyword evidence="2" id="KW-0732">Signal</keyword>
<dbReference type="Gene3D" id="3.40.50.1820">
    <property type="entry name" value="alpha/beta hydrolase"/>
    <property type="match status" value="1"/>
</dbReference>
<sequence>MGYDAMEGDRSQHAAQIKRHRPESWPHPRLTRRRAATLIAALLALAVAGCTPSLRWMSPPAAGKPAADSPGSTVGWTACQQEAKALLPKVPANMSYECGTIQVPQDWANPGNGKTFDLALTRVRSDKQSNRVGSLVVNPGGPGASGVDLAVYLSTELPADVLSRFDIVGFDPRGVGKSDPVKCFTDADEDATFGADPDPVSQADFDATVALNRKMAQGCQAKYGDALRLFSTEQAARDMDAVRQAVGDPKITYLGYSYGTLLGATYAQLFPKNIRAMVLDGAIDPTANTIASVESQAQGFEHAYDEFASWCRDHSCPAGADPRATLTTLLTAAKTNPAPGPDGRKATGGWILTGVAESLYSQEEWPLLGQALGDLSNGNPTKIFELADAYAERDPAGHYTNMFDIFNTVECDDDNSGESIDQARALQSQWRTKYPIFGTQMALGLISCAVWPAKRDPYPTGKAAGAPPIVVIGTTNDPATPYEQTGKLAAMLGVGQVLTWQGEGHTAYPQTECIRQAVDGYLINLTVPAAGLTCPAQ</sequence>
<gene>
    <name evidence="6" type="ORF">Raf01_19960</name>
</gene>
<evidence type="ECO:0000256" key="1">
    <source>
        <dbReference type="ARBA" id="ARBA00010088"/>
    </source>
</evidence>
<accession>A0A8J3VP59</accession>
<dbReference type="SUPFAM" id="SSF53474">
    <property type="entry name" value="alpha/beta-Hydrolases"/>
    <property type="match status" value="1"/>
</dbReference>
<evidence type="ECO:0000256" key="3">
    <source>
        <dbReference type="ARBA" id="ARBA00022801"/>
    </source>
</evidence>
<evidence type="ECO:0000259" key="5">
    <source>
        <dbReference type="Pfam" id="PF00561"/>
    </source>
</evidence>
<feature type="domain" description="AB hydrolase-1" evidence="5">
    <location>
        <begin position="135"/>
        <end position="507"/>
    </location>
</feature>
<name>A0A8J3VP59_9ACTN</name>
<comment type="similarity">
    <text evidence="1">Belongs to the peptidase S33 family.</text>
</comment>
<dbReference type="PANTHER" id="PTHR43248">
    <property type="entry name" value="2-SUCCINYL-6-HYDROXY-2,4-CYCLOHEXADIENE-1-CARBOXYLATE SYNTHASE"/>
    <property type="match status" value="1"/>
</dbReference>
<evidence type="ECO:0000256" key="4">
    <source>
        <dbReference type="SAM" id="MobiDB-lite"/>
    </source>
</evidence>
<proteinExistence type="inferred from homology"/>
<dbReference type="InterPro" id="IPR029058">
    <property type="entry name" value="AB_hydrolase_fold"/>
</dbReference>
<dbReference type="GO" id="GO:0016787">
    <property type="term" value="F:hydrolase activity"/>
    <property type="evidence" value="ECO:0007669"/>
    <property type="project" value="UniProtKB-KW"/>
</dbReference>
<comment type="caution">
    <text evidence="6">The sequence shown here is derived from an EMBL/GenBank/DDBJ whole genome shotgun (WGS) entry which is preliminary data.</text>
</comment>
<evidence type="ECO:0000256" key="2">
    <source>
        <dbReference type="ARBA" id="ARBA00022729"/>
    </source>
</evidence>
<dbReference type="Proteomes" id="UP000642748">
    <property type="component" value="Unassembled WGS sequence"/>
</dbReference>
<dbReference type="InterPro" id="IPR000073">
    <property type="entry name" value="AB_hydrolase_1"/>
</dbReference>
<evidence type="ECO:0000313" key="6">
    <source>
        <dbReference type="EMBL" id="GIH13824.1"/>
    </source>
</evidence>
<evidence type="ECO:0000313" key="7">
    <source>
        <dbReference type="Proteomes" id="UP000642748"/>
    </source>
</evidence>
<dbReference type="EMBL" id="BONZ01000017">
    <property type="protein sequence ID" value="GIH13824.1"/>
    <property type="molecule type" value="Genomic_DNA"/>
</dbReference>
<feature type="region of interest" description="Disordered" evidence="4">
    <location>
        <begin position="1"/>
        <end position="26"/>
    </location>
</feature>
<keyword evidence="3" id="KW-0378">Hydrolase</keyword>
<keyword evidence="7" id="KW-1185">Reference proteome</keyword>
<organism evidence="6 7">
    <name type="scientific">Rugosimonospora africana</name>
    <dbReference type="NCBI Taxonomy" id="556532"/>
    <lineage>
        <taxon>Bacteria</taxon>
        <taxon>Bacillati</taxon>
        <taxon>Actinomycetota</taxon>
        <taxon>Actinomycetes</taxon>
        <taxon>Micromonosporales</taxon>
        <taxon>Micromonosporaceae</taxon>
        <taxon>Rugosimonospora</taxon>
    </lineage>
</organism>